<organism evidence="1 2">
    <name type="scientific">Bradyrhizobium valentinum</name>
    <dbReference type="NCBI Taxonomy" id="1518501"/>
    <lineage>
        <taxon>Bacteria</taxon>
        <taxon>Pseudomonadati</taxon>
        <taxon>Pseudomonadota</taxon>
        <taxon>Alphaproteobacteria</taxon>
        <taxon>Hyphomicrobiales</taxon>
        <taxon>Nitrobacteraceae</taxon>
        <taxon>Bradyrhizobium</taxon>
    </lineage>
</organism>
<comment type="caution">
    <text evidence="1">The sequence shown here is derived from an EMBL/GenBank/DDBJ whole genome shotgun (WGS) entry which is preliminary data.</text>
</comment>
<dbReference type="Proteomes" id="UP000051913">
    <property type="component" value="Unassembled WGS sequence"/>
</dbReference>
<dbReference type="STRING" id="1518501.CQ10_35940"/>
<gene>
    <name evidence="1" type="ORF">CP49_21155</name>
</gene>
<accession>A0A0R3LW60</accession>
<protein>
    <submittedName>
        <fullName evidence="1">Uncharacterized protein</fullName>
    </submittedName>
</protein>
<dbReference type="RefSeq" id="WP_057850268.1">
    <property type="nucleotide sequence ID" value="NZ_LLXX01000066.1"/>
</dbReference>
<evidence type="ECO:0000313" key="1">
    <source>
        <dbReference type="EMBL" id="KRR09325.1"/>
    </source>
</evidence>
<reference evidence="1 2" key="1">
    <citation type="submission" date="2014-03" db="EMBL/GenBank/DDBJ databases">
        <title>Bradyrhizobium valentinum sp. nov., isolated from effective nodules of Lupinus mariae-josephae, a lupine endemic of basic-lime soils in Eastern Spain.</title>
        <authorList>
            <person name="Duran D."/>
            <person name="Rey L."/>
            <person name="Navarro A."/>
            <person name="Busquets A."/>
            <person name="Imperial J."/>
            <person name="Ruiz-Argueso T."/>
        </authorList>
    </citation>
    <scope>NUCLEOTIDE SEQUENCE [LARGE SCALE GENOMIC DNA]</scope>
    <source>
        <strain evidence="1 2">LmjM3</strain>
    </source>
</reference>
<evidence type="ECO:0000313" key="2">
    <source>
        <dbReference type="Proteomes" id="UP000051913"/>
    </source>
</evidence>
<name>A0A0R3LW60_9BRAD</name>
<proteinExistence type="predicted"/>
<dbReference type="AlphaFoldDB" id="A0A0R3LW60"/>
<dbReference type="EMBL" id="LLXX01000066">
    <property type="protein sequence ID" value="KRR09325.1"/>
    <property type="molecule type" value="Genomic_DNA"/>
</dbReference>
<sequence length="87" mass="9868">MAQRFGVGQEAVLRRLLTLGRTTQAFYDSKRADFQKICAQLDEQKEPSEGGPKYHYVVLSQFGRTFTQLISRAITIDISHCAMSRIS</sequence>
<keyword evidence="2" id="KW-1185">Reference proteome</keyword>